<keyword evidence="11 18" id="KW-0812">Transmembrane</keyword>
<keyword evidence="21" id="KW-1185">Reference proteome</keyword>
<feature type="transmembrane region" description="Helical" evidence="19">
    <location>
        <begin position="251"/>
        <end position="269"/>
    </location>
</feature>
<evidence type="ECO:0000313" key="21">
    <source>
        <dbReference type="Proteomes" id="UP000236884"/>
    </source>
</evidence>
<dbReference type="KEGG" id="vgo:GJW-30_1_02812"/>
<keyword evidence="8" id="KW-1003">Cell membrane</keyword>
<keyword evidence="9" id="KW-0444">Lipid biosynthesis</keyword>
<evidence type="ECO:0000313" key="20">
    <source>
        <dbReference type="EMBL" id="BAT60276.1"/>
    </source>
</evidence>
<dbReference type="EMBL" id="AP014946">
    <property type="protein sequence ID" value="BAT60276.1"/>
    <property type="molecule type" value="Genomic_DNA"/>
</dbReference>
<evidence type="ECO:0000256" key="5">
    <source>
        <dbReference type="ARBA" id="ARBA00010185"/>
    </source>
</evidence>
<feature type="transmembrane region" description="Helical" evidence="19">
    <location>
        <begin position="111"/>
        <end position="129"/>
    </location>
</feature>
<evidence type="ECO:0000256" key="4">
    <source>
        <dbReference type="ARBA" id="ARBA00005189"/>
    </source>
</evidence>
<feature type="transmembrane region" description="Helical" evidence="19">
    <location>
        <begin position="65"/>
        <end position="82"/>
    </location>
</feature>
<feature type="transmembrane region" description="Helical" evidence="19">
    <location>
        <begin position="202"/>
        <end position="222"/>
    </location>
</feature>
<keyword evidence="10 18" id="KW-0808">Transferase</keyword>
<dbReference type="PANTHER" id="PTHR46382:SF1">
    <property type="entry name" value="PHOSPHATIDATE CYTIDYLYLTRANSFERASE"/>
    <property type="match status" value="1"/>
</dbReference>
<keyword evidence="12 18" id="KW-0548">Nucleotidyltransferase</keyword>
<dbReference type="PROSITE" id="PS01315">
    <property type="entry name" value="CDS"/>
    <property type="match status" value="1"/>
</dbReference>
<dbReference type="Pfam" id="PF01148">
    <property type="entry name" value="CTP_transf_1"/>
    <property type="match status" value="1"/>
</dbReference>
<feature type="transmembrane region" description="Helical" evidence="19">
    <location>
        <begin position="135"/>
        <end position="156"/>
    </location>
</feature>
<dbReference type="GO" id="GO:0005886">
    <property type="term" value="C:plasma membrane"/>
    <property type="evidence" value="ECO:0007669"/>
    <property type="project" value="UniProtKB-SubCell"/>
</dbReference>
<comment type="similarity">
    <text evidence="5 18">Belongs to the CDS family.</text>
</comment>
<keyword evidence="13 19" id="KW-1133">Transmembrane helix</keyword>
<accession>A0A0S3PWL6</accession>
<organism evidence="20 21">
    <name type="scientific">Variibacter gotjawalensis</name>
    <dbReference type="NCBI Taxonomy" id="1333996"/>
    <lineage>
        <taxon>Bacteria</taxon>
        <taxon>Pseudomonadati</taxon>
        <taxon>Pseudomonadota</taxon>
        <taxon>Alphaproteobacteria</taxon>
        <taxon>Hyphomicrobiales</taxon>
        <taxon>Nitrobacteraceae</taxon>
        <taxon>Variibacter</taxon>
    </lineage>
</organism>
<dbReference type="Proteomes" id="UP000236884">
    <property type="component" value="Chromosome"/>
</dbReference>
<comment type="subcellular location">
    <subcellularLocation>
        <location evidence="2">Cell membrane</location>
        <topology evidence="2">Multi-pass membrane protein</topology>
    </subcellularLocation>
</comment>
<dbReference type="GO" id="GO:0016024">
    <property type="term" value="P:CDP-diacylglycerol biosynthetic process"/>
    <property type="evidence" value="ECO:0007669"/>
    <property type="project" value="UniProtKB-UniPathway"/>
</dbReference>
<keyword evidence="14" id="KW-0443">Lipid metabolism</keyword>
<reference evidence="20 21" key="1">
    <citation type="submission" date="2015-08" db="EMBL/GenBank/DDBJ databases">
        <title>Investigation of the bacterial diversity of lava forest soil.</title>
        <authorList>
            <person name="Lee J.S."/>
        </authorList>
    </citation>
    <scope>NUCLEOTIDE SEQUENCE [LARGE SCALE GENOMIC DNA]</scope>
    <source>
        <strain evidence="20 21">GJW-30</strain>
    </source>
</reference>
<evidence type="ECO:0000256" key="7">
    <source>
        <dbReference type="ARBA" id="ARBA00019373"/>
    </source>
</evidence>
<evidence type="ECO:0000256" key="3">
    <source>
        <dbReference type="ARBA" id="ARBA00005119"/>
    </source>
</evidence>
<sequence>MMADQGATAKPRSELALRVVSSLVLAPLVLGATWYGGWPFGLLWLVAAVAVWWEWCGLVDQPSRWTVFALGTVGIVIAALALEFRQSLIAIGVLLATTVLATALAAARREWSGAGVIYSGAVALSPVMLRQDSEWGLVAIVLLFAVVWGTDIAGYFGGRAIGGPKLWPAVSPKKTWSGALSGLALTLVLSVLLGWIAGVRSVVVLALVGIVLSAVSQAGDLFESSMKRHFGAKDSGNLIPGHGGVMDRLDGFIFAAAAALLIGLAHTGLESPSRGLLIW</sequence>
<feature type="transmembrane region" description="Helical" evidence="19">
    <location>
        <begin position="176"/>
        <end position="196"/>
    </location>
</feature>
<dbReference type="GO" id="GO:0004605">
    <property type="term" value="F:phosphatidate cytidylyltransferase activity"/>
    <property type="evidence" value="ECO:0007669"/>
    <property type="project" value="UniProtKB-EC"/>
</dbReference>
<comment type="catalytic activity">
    <reaction evidence="1 18">
        <text>a 1,2-diacyl-sn-glycero-3-phosphate + CTP + H(+) = a CDP-1,2-diacyl-sn-glycerol + diphosphate</text>
        <dbReference type="Rhea" id="RHEA:16229"/>
        <dbReference type="ChEBI" id="CHEBI:15378"/>
        <dbReference type="ChEBI" id="CHEBI:33019"/>
        <dbReference type="ChEBI" id="CHEBI:37563"/>
        <dbReference type="ChEBI" id="CHEBI:58332"/>
        <dbReference type="ChEBI" id="CHEBI:58608"/>
        <dbReference type="EC" id="2.7.7.41"/>
    </reaction>
</comment>
<keyword evidence="17" id="KW-1208">Phospholipid metabolism</keyword>
<evidence type="ECO:0000256" key="9">
    <source>
        <dbReference type="ARBA" id="ARBA00022516"/>
    </source>
</evidence>
<evidence type="ECO:0000256" key="13">
    <source>
        <dbReference type="ARBA" id="ARBA00022989"/>
    </source>
</evidence>
<evidence type="ECO:0000256" key="18">
    <source>
        <dbReference type="RuleBase" id="RU003938"/>
    </source>
</evidence>
<gene>
    <name evidence="20" type="primary">cdsA</name>
    <name evidence="20" type="ORF">GJW-30_1_02812</name>
</gene>
<evidence type="ECO:0000256" key="12">
    <source>
        <dbReference type="ARBA" id="ARBA00022695"/>
    </source>
</evidence>
<evidence type="ECO:0000256" key="14">
    <source>
        <dbReference type="ARBA" id="ARBA00023098"/>
    </source>
</evidence>
<name>A0A0S3PWL6_9BRAD</name>
<evidence type="ECO:0000256" key="16">
    <source>
        <dbReference type="ARBA" id="ARBA00023209"/>
    </source>
</evidence>
<evidence type="ECO:0000256" key="11">
    <source>
        <dbReference type="ARBA" id="ARBA00022692"/>
    </source>
</evidence>
<evidence type="ECO:0000256" key="10">
    <source>
        <dbReference type="ARBA" id="ARBA00022679"/>
    </source>
</evidence>
<comment type="pathway">
    <text evidence="4">Lipid metabolism.</text>
</comment>
<evidence type="ECO:0000256" key="8">
    <source>
        <dbReference type="ARBA" id="ARBA00022475"/>
    </source>
</evidence>
<feature type="transmembrane region" description="Helical" evidence="19">
    <location>
        <begin position="88"/>
        <end position="106"/>
    </location>
</feature>
<evidence type="ECO:0000256" key="15">
    <source>
        <dbReference type="ARBA" id="ARBA00023136"/>
    </source>
</evidence>
<evidence type="ECO:0000256" key="6">
    <source>
        <dbReference type="ARBA" id="ARBA00012487"/>
    </source>
</evidence>
<keyword evidence="15 19" id="KW-0472">Membrane</keyword>
<evidence type="ECO:0000256" key="17">
    <source>
        <dbReference type="ARBA" id="ARBA00023264"/>
    </source>
</evidence>
<proteinExistence type="inferred from homology"/>
<dbReference type="EC" id="2.7.7.41" evidence="6 18"/>
<comment type="pathway">
    <text evidence="3 18">Phospholipid metabolism; CDP-diacylglycerol biosynthesis; CDP-diacylglycerol from sn-glycerol 3-phosphate: step 3/3.</text>
</comment>
<dbReference type="PANTHER" id="PTHR46382">
    <property type="entry name" value="PHOSPHATIDATE CYTIDYLYLTRANSFERASE"/>
    <property type="match status" value="1"/>
</dbReference>
<evidence type="ECO:0000256" key="2">
    <source>
        <dbReference type="ARBA" id="ARBA00004651"/>
    </source>
</evidence>
<dbReference type="UniPathway" id="UPA00557">
    <property type="reaction ID" value="UER00614"/>
</dbReference>
<dbReference type="AlphaFoldDB" id="A0A0S3PWL6"/>
<keyword evidence="16" id="KW-0594">Phospholipid biosynthesis</keyword>
<evidence type="ECO:0000256" key="19">
    <source>
        <dbReference type="SAM" id="Phobius"/>
    </source>
</evidence>
<evidence type="ECO:0000256" key="1">
    <source>
        <dbReference type="ARBA" id="ARBA00001698"/>
    </source>
</evidence>
<protein>
    <recommendedName>
        <fullName evidence="7 18">Phosphatidate cytidylyltransferase</fullName>
        <ecNumber evidence="6 18">2.7.7.41</ecNumber>
    </recommendedName>
</protein>
<dbReference type="InterPro" id="IPR000374">
    <property type="entry name" value="PC_trans"/>
</dbReference>
<dbReference type="RefSeq" id="WP_245408514.1">
    <property type="nucleotide sequence ID" value="NZ_AP014946.1"/>
</dbReference>